<dbReference type="Proteomes" id="UP000284842">
    <property type="component" value="Unassembled WGS sequence"/>
</dbReference>
<comment type="caution">
    <text evidence="2">The sequence shown here is derived from an EMBL/GenBank/DDBJ whole genome shotgun (WGS) entry which is preliminary data.</text>
</comment>
<dbReference type="STRING" id="181874.A0A409VZA6"/>
<name>A0A409VZA6_9AGAR</name>
<protein>
    <submittedName>
        <fullName evidence="2">Uncharacterized protein</fullName>
    </submittedName>
</protein>
<dbReference type="EMBL" id="NHTK01005908">
    <property type="protein sequence ID" value="PPQ71597.1"/>
    <property type="molecule type" value="Genomic_DNA"/>
</dbReference>
<reference evidence="2 3" key="1">
    <citation type="journal article" date="2018" name="Evol. Lett.">
        <title>Horizontal gene cluster transfer increased hallucinogenic mushroom diversity.</title>
        <authorList>
            <person name="Reynolds H.T."/>
            <person name="Vijayakumar V."/>
            <person name="Gluck-Thaler E."/>
            <person name="Korotkin H.B."/>
            <person name="Matheny P.B."/>
            <person name="Slot J.C."/>
        </authorList>
    </citation>
    <scope>NUCLEOTIDE SEQUENCE [LARGE SCALE GENOMIC DNA]</scope>
    <source>
        <strain evidence="2 3">2629</strain>
    </source>
</reference>
<gene>
    <name evidence="2" type="ORF">CVT24_006457</name>
</gene>
<keyword evidence="1" id="KW-0812">Transmembrane</keyword>
<sequence length="422" mass="49624">MARFLRTTTRQRNQLYIIAFIVVCFLFIVTDHLADRHTAVNLDDVYDRPLEFNTGHDGPADSSAAVANSTRILIVTALFPLKRAKNGYDAYPGWVNRFLGSITTDVYFFCNEENAQMMRDLRRPGLPLIIDTTFDSPFDTPPLKGLEAQYRKMHMIDRERSYHSPELYAVWNAKPFFVDYATKLLARQGKHYDYIFWSDAGSFREDHVFKNWPYGPRVEQVWREGAKLTGTPKEDLLFYPIYNPPPAHFKNWKAEDGPLDVDFSEGSFFGGSAKANEWWAKVFYGYHDYCISQGFMCGKDQTVFNAVFMLFPKRMITVWVYDPDAPAHGGLLPYINRGFLGACGPEWYYYQWWLSDRTTRDEMRALWLRGDREPWEARWWKVREPCRFTRVLSMVEVIRRTFKDKKWEPPLPLGIDFPDRDW</sequence>
<keyword evidence="3" id="KW-1185">Reference proteome</keyword>
<evidence type="ECO:0000313" key="2">
    <source>
        <dbReference type="EMBL" id="PPQ71597.1"/>
    </source>
</evidence>
<dbReference type="OrthoDB" id="411632at2759"/>
<accession>A0A409VZA6</accession>
<proteinExistence type="predicted"/>
<dbReference type="InParanoid" id="A0A409VZA6"/>
<keyword evidence="1" id="KW-1133">Transmembrane helix</keyword>
<evidence type="ECO:0000313" key="3">
    <source>
        <dbReference type="Proteomes" id="UP000284842"/>
    </source>
</evidence>
<keyword evidence="1" id="KW-0472">Membrane</keyword>
<feature type="transmembrane region" description="Helical" evidence="1">
    <location>
        <begin position="15"/>
        <end position="34"/>
    </location>
</feature>
<organism evidence="2 3">
    <name type="scientific">Panaeolus cyanescens</name>
    <dbReference type="NCBI Taxonomy" id="181874"/>
    <lineage>
        <taxon>Eukaryota</taxon>
        <taxon>Fungi</taxon>
        <taxon>Dikarya</taxon>
        <taxon>Basidiomycota</taxon>
        <taxon>Agaricomycotina</taxon>
        <taxon>Agaricomycetes</taxon>
        <taxon>Agaricomycetidae</taxon>
        <taxon>Agaricales</taxon>
        <taxon>Agaricineae</taxon>
        <taxon>Galeropsidaceae</taxon>
        <taxon>Panaeolus</taxon>
    </lineage>
</organism>
<dbReference type="AlphaFoldDB" id="A0A409VZA6"/>
<evidence type="ECO:0000256" key="1">
    <source>
        <dbReference type="SAM" id="Phobius"/>
    </source>
</evidence>